<evidence type="ECO:0000256" key="3">
    <source>
        <dbReference type="ARBA" id="ARBA00022833"/>
    </source>
</evidence>
<evidence type="ECO:0000256" key="5">
    <source>
        <dbReference type="ARBA" id="ARBA00023125"/>
    </source>
</evidence>
<organism evidence="12 13">
    <name type="scientific">Eucalyptus globulus</name>
    <name type="common">Tasmanian blue gum</name>
    <dbReference type="NCBI Taxonomy" id="34317"/>
    <lineage>
        <taxon>Eukaryota</taxon>
        <taxon>Viridiplantae</taxon>
        <taxon>Streptophyta</taxon>
        <taxon>Embryophyta</taxon>
        <taxon>Tracheophyta</taxon>
        <taxon>Spermatophyta</taxon>
        <taxon>Magnoliopsida</taxon>
        <taxon>eudicotyledons</taxon>
        <taxon>Gunneridae</taxon>
        <taxon>Pentapetalae</taxon>
        <taxon>rosids</taxon>
        <taxon>malvids</taxon>
        <taxon>Myrtales</taxon>
        <taxon>Myrtaceae</taxon>
        <taxon>Myrtoideae</taxon>
        <taxon>Eucalypteae</taxon>
        <taxon>Eucalyptus</taxon>
    </lineage>
</organism>
<name>A0ABD3K9D4_EUCGL</name>
<feature type="region of interest" description="Disordered" evidence="10">
    <location>
        <begin position="143"/>
        <end position="166"/>
    </location>
</feature>
<dbReference type="GO" id="GO:0003700">
    <property type="term" value="F:DNA-binding transcription factor activity"/>
    <property type="evidence" value="ECO:0007669"/>
    <property type="project" value="UniProtKB-UniRule"/>
</dbReference>
<dbReference type="Pfam" id="PF02701">
    <property type="entry name" value="Zn_ribbon_Dof"/>
    <property type="match status" value="1"/>
</dbReference>
<dbReference type="InterPro" id="IPR045174">
    <property type="entry name" value="Dof"/>
</dbReference>
<keyword evidence="7 8" id="KW-0539">Nucleus</keyword>
<comment type="caution">
    <text evidence="12">The sequence shown here is derived from an EMBL/GenBank/DDBJ whole genome shotgun (WGS) entry which is preliminary data.</text>
</comment>
<evidence type="ECO:0000256" key="8">
    <source>
        <dbReference type="PROSITE-ProRule" id="PRU00071"/>
    </source>
</evidence>
<protein>
    <recommendedName>
        <fullName evidence="9">Dof zinc finger protein</fullName>
    </recommendedName>
</protein>
<evidence type="ECO:0000256" key="2">
    <source>
        <dbReference type="ARBA" id="ARBA00022771"/>
    </source>
</evidence>
<comment type="function">
    <text evidence="9">Transcription factor that binds specifically to a 5'-AA[AG]G-3' consensus core sequence.</text>
</comment>
<feature type="region of interest" description="Disordered" evidence="10">
    <location>
        <begin position="61"/>
        <end position="108"/>
    </location>
</feature>
<proteinExistence type="predicted"/>
<reference evidence="12 13" key="1">
    <citation type="submission" date="2024-11" db="EMBL/GenBank/DDBJ databases">
        <title>Chromosome-level genome assembly of Eucalyptus globulus Labill. provides insights into its genome evolution.</title>
        <authorList>
            <person name="Li X."/>
        </authorList>
    </citation>
    <scope>NUCLEOTIDE SEQUENCE [LARGE SCALE GENOMIC DNA]</scope>
    <source>
        <strain evidence="12">CL2024</strain>
        <tissue evidence="12">Fresh tender leaves</tissue>
    </source>
</reference>
<comment type="subcellular location">
    <subcellularLocation>
        <location evidence="8 9">Nucleus</location>
    </subcellularLocation>
</comment>
<accession>A0ABD3K9D4</accession>
<keyword evidence="3 9" id="KW-0862">Zinc</keyword>
<keyword evidence="1 9" id="KW-0479">Metal-binding</keyword>
<dbReference type="InterPro" id="IPR003851">
    <property type="entry name" value="Znf_Dof"/>
</dbReference>
<dbReference type="GO" id="GO:0005634">
    <property type="term" value="C:nucleus"/>
    <property type="evidence" value="ECO:0007669"/>
    <property type="project" value="UniProtKB-SubCell"/>
</dbReference>
<evidence type="ECO:0000256" key="1">
    <source>
        <dbReference type="ARBA" id="ARBA00022723"/>
    </source>
</evidence>
<keyword evidence="6 9" id="KW-0804">Transcription</keyword>
<evidence type="ECO:0000256" key="7">
    <source>
        <dbReference type="ARBA" id="ARBA00023242"/>
    </source>
</evidence>
<dbReference type="PROSITE" id="PS01361">
    <property type="entry name" value="ZF_DOF_1"/>
    <property type="match status" value="1"/>
</dbReference>
<dbReference type="PANTHER" id="PTHR31992">
    <property type="entry name" value="DOF ZINC FINGER PROTEIN DOF1.4-RELATED"/>
    <property type="match status" value="1"/>
</dbReference>
<keyword evidence="4 9" id="KW-0805">Transcription regulation</keyword>
<dbReference type="PANTHER" id="PTHR31992:SF62">
    <property type="entry name" value="DOF ZINC FINGER PROTEIN DOF3.1"/>
    <property type="match status" value="1"/>
</dbReference>
<evidence type="ECO:0000256" key="6">
    <source>
        <dbReference type="ARBA" id="ARBA00023163"/>
    </source>
</evidence>
<keyword evidence="2 8" id="KW-0863">Zinc-finger</keyword>
<dbReference type="EMBL" id="JBJKBG010000006">
    <property type="protein sequence ID" value="KAL3735948.1"/>
    <property type="molecule type" value="Genomic_DNA"/>
</dbReference>
<dbReference type="GO" id="GO:0003677">
    <property type="term" value="F:DNA binding"/>
    <property type="evidence" value="ECO:0007669"/>
    <property type="project" value="UniProtKB-UniRule"/>
</dbReference>
<feature type="compositionally biased region" description="Basic and acidic residues" evidence="10">
    <location>
        <begin position="84"/>
        <end position="94"/>
    </location>
</feature>
<dbReference type="PROSITE" id="PS50884">
    <property type="entry name" value="ZF_DOF_2"/>
    <property type="match status" value="1"/>
</dbReference>
<feature type="domain" description="Dof-type" evidence="11">
    <location>
        <begin position="20"/>
        <end position="74"/>
    </location>
</feature>
<evidence type="ECO:0000313" key="13">
    <source>
        <dbReference type="Proteomes" id="UP001634007"/>
    </source>
</evidence>
<gene>
    <name evidence="12" type="ORF">ACJRO7_024980</name>
</gene>
<evidence type="ECO:0000259" key="11">
    <source>
        <dbReference type="PROSITE" id="PS50884"/>
    </source>
</evidence>
<dbReference type="GO" id="GO:0008270">
    <property type="term" value="F:zinc ion binding"/>
    <property type="evidence" value="ECO:0007669"/>
    <property type="project" value="UniProtKB-KW"/>
</dbReference>
<evidence type="ECO:0000256" key="4">
    <source>
        <dbReference type="ARBA" id="ARBA00023015"/>
    </source>
</evidence>
<dbReference type="AlphaFoldDB" id="A0ABD3K9D4"/>
<evidence type="ECO:0000256" key="9">
    <source>
        <dbReference type="RuleBase" id="RU369094"/>
    </source>
</evidence>
<keyword evidence="13" id="KW-1185">Reference proteome</keyword>
<feature type="compositionally biased region" description="Basic and acidic residues" evidence="10">
    <location>
        <begin position="154"/>
        <end position="166"/>
    </location>
</feature>
<keyword evidence="5 8" id="KW-0238">DNA-binding</keyword>
<dbReference type="Proteomes" id="UP001634007">
    <property type="component" value="Unassembled WGS sequence"/>
</dbReference>
<evidence type="ECO:0000256" key="10">
    <source>
        <dbReference type="SAM" id="MobiDB-lite"/>
    </source>
</evidence>
<sequence>MQETTAFQSTKLLFPEQERLICPRCDSTNTKFCYFNNYNLSQPRHFCKNCKRYWTKGGSLRNIPVGGGTRKKSSTKRASNPKRQNPDPDPDPRPSKHGLQLQESASLQSNATEGALLEGPNSSGLGAGSGGYGVSLNPGSSLGLGSVMGPEPELDSRRGGGGREDHFGHARWSCYLEYTSFKTTAEERW</sequence>
<evidence type="ECO:0000313" key="12">
    <source>
        <dbReference type="EMBL" id="KAL3735948.1"/>
    </source>
</evidence>